<dbReference type="Proteomes" id="UP000274920">
    <property type="component" value="Unassembled WGS sequence"/>
</dbReference>
<name>A0A3R8L030_9FIRM</name>
<evidence type="ECO:0000313" key="2">
    <source>
        <dbReference type="EMBL" id="RRK35472.1"/>
    </source>
</evidence>
<comment type="caution">
    <text evidence="2">The sequence shown here is derived from an EMBL/GenBank/DDBJ whole genome shotgun (WGS) entry which is preliminary data.</text>
</comment>
<feature type="domain" description="YARHG" evidence="1">
    <location>
        <begin position="165"/>
        <end position="250"/>
    </location>
</feature>
<dbReference type="InterPro" id="IPR025582">
    <property type="entry name" value="YARHG_dom"/>
</dbReference>
<proteinExistence type="predicted"/>
<keyword evidence="3" id="KW-1185">Reference proteome</keyword>
<reference evidence="2" key="1">
    <citation type="submission" date="2018-10" db="EMBL/GenBank/DDBJ databases">
        <title>Schaedlerella arabinophila gen. nov. sp. nov., isolated from the mouse intestinal tract and comparative analysis with the genome of the closely related altered Schaedler flora strain ASF502.</title>
        <authorList>
            <person name="Miyake S."/>
            <person name="Soh M."/>
            <person name="Seedorf H."/>
        </authorList>
    </citation>
    <scope>NUCLEOTIDE SEQUENCE [LARGE SCALE GENOMIC DNA]</scope>
    <source>
        <strain evidence="2">DSM 106076</strain>
    </source>
</reference>
<protein>
    <submittedName>
        <fullName evidence="2">YARHG domain-containing protein</fullName>
    </submittedName>
</protein>
<organism evidence="2 3">
    <name type="scientific">Schaedlerella arabinosiphila</name>
    <dbReference type="NCBI Taxonomy" id="2044587"/>
    <lineage>
        <taxon>Bacteria</taxon>
        <taxon>Bacillati</taxon>
        <taxon>Bacillota</taxon>
        <taxon>Clostridia</taxon>
        <taxon>Lachnospirales</taxon>
        <taxon>Lachnospiraceae</taxon>
        <taxon>Schaedlerella</taxon>
    </lineage>
</organism>
<dbReference type="AlphaFoldDB" id="A0A3R8L030"/>
<dbReference type="InterPro" id="IPR038434">
    <property type="entry name" value="YARHG_sf"/>
</dbReference>
<evidence type="ECO:0000313" key="3">
    <source>
        <dbReference type="Proteomes" id="UP000274920"/>
    </source>
</evidence>
<dbReference type="Pfam" id="PF13308">
    <property type="entry name" value="YARHG"/>
    <property type="match status" value="1"/>
</dbReference>
<dbReference type="Gene3D" id="1.20.58.1690">
    <property type="match status" value="1"/>
</dbReference>
<gene>
    <name evidence="2" type="ORF">EBB54_21915</name>
</gene>
<evidence type="ECO:0000259" key="1">
    <source>
        <dbReference type="SMART" id="SM01324"/>
    </source>
</evidence>
<dbReference type="SMART" id="SM01324">
    <property type="entry name" value="YARHG"/>
    <property type="match status" value="1"/>
</dbReference>
<accession>A0A3R8L030</accession>
<sequence>MDKEQGEDGTDNDEQASDSLLSVIKADYKKKEMDYAEAKNALADLDAEELEGEAADDILEFQSTIEKDLGDKLAKFASDSDFKPLIEELTALKKAVDGDDEFLEELVEKYDAEYIFYLDSESEKLVKAGKKDEAVKLLEESESLVNDKNAVLDLLLEVQNTAGKDEYIIPDSNSRYLSDADLSGLNIQQINYAKNEIYARHGRRFQSAELQTYFNSKSWYNGTVDPAAFRESMLNDFEKRNVELLSKKEFSMESGGYKLDQ</sequence>
<dbReference type="EMBL" id="RHJS01000002">
    <property type="protein sequence ID" value="RRK35472.1"/>
    <property type="molecule type" value="Genomic_DNA"/>
</dbReference>